<dbReference type="SUPFAM" id="SSF55874">
    <property type="entry name" value="ATPase domain of HSP90 chaperone/DNA topoisomerase II/histidine kinase"/>
    <property type="match status" value="1"/>
</dbReference>
<dbReference type="Pfam" id="PF02518">
    <property type="entry name" value="HATPase_c"/>
    <property type="match status" value="1"/>
</dbReference>
<evidence type="ECO:0000259" key="5">
    <source>
        <dbReference type="PROSITE" id="PS50112"/>
    </source>
</evidence>
<dbReference type="CDD" id="cd00130">
    <property type="entry name" value="PAS"/>
    <property type="match status" value="1"/>
</dbReference>
<dbReference type="Gene3D" id="3.30.450.20">
    <property type="entry name" value="PAS domain"/>
    <property type="match status" value="1"/>
</dbReference>
<feature type="domain" description="PAC" evidence="6">
    <location>
        <begin position="110"/>
        <end position="162"/>
    </location>
</feature>
<evidence type="ECO:0000256" key="2">
    <source>
        <dbReference type="ARBA" id="ARBA00012438"/>
    </source>
</evidence>
<proteinExistence type="predicted"/>
<dbReference type="NCBIfam" id="TIGR00229">
    <property type="entry name" value="sensory_box"/>
    <property type="match status" value="1"/>
</dbReference>
<sequence>METDAGKALPATPERRQTDSIALSAFFDGHPVATFAIDTDHVVTHWNSACEQLLGYTAAEMVGTREHWKAFYPQPRACLADLLVADDIALGENDLYLGKLKRSPVIPGAYEAEDFFADIGPDGHWLHFTAAPLRDRQGRLVGAIETLRDVSERRLAELALRKAHDNLEHLVAKRTAQLAEMNERLADDIRQRQIADLELRERNLALTELNSKLSLAQQKLLQSEKLASIGQLAAGVAHEINNPIGYVFSNFGTLEGYLDDLFSMLDAYEEAEPAVADAVVAARLRALREQIDLDFLRTDIPLLMGESKEGISRVRRIVQDLKDFSRTDAHQEWVWADLRQGIDTTLNIVNNEVKYKADVVREYGDIPDIECQPSELNQVIMNLVVNAAHAMGEEHGRITLRTGSDNTTEVWIEVEDTGGGIAPEHLSRIFDPFFTTKAVGKGTGLGLSLAYTTVQKHHGRIDVRSVIGRGTTFRITLPVRQAQAAIP</sequence>
<accession>A0A4Y6REF7</accession>
<dbReference type="OrthoDB" id="224978at2"/>
<name>A0A4Y6REF7_9BURK</name>
<keyword evidence="8" id="KW-1185">Reference proteome</keyword>
<dbReference type="PANTHER" id="PTHR43065">
    <property type="entry name" value="SENSOR HISTIDINE KINASE"/>
    <property type="match status" value="1"/>
</dbReference>
<dbReference type="PROSITE" id="PS50113">
    <property type="entry name" value="PAC"/>
    <property type="match status" value="1"/>
</dbReference>
<dbReference type="EMBL" id="CP041185">
    <property type="protein sequence ID" value="QDG70695.1"/>
    <property type="molecule type" value="Genomic_DNA"/>
</dbReference>
<organism evidence="7 8">
    <name type="scientific">Janthinobacterium tructae</name>
    <dbReference type="NCBI Taxonomy" id="2590869"/>
    <lineage>
        <taxon>Bacteria</taxon>
        <taxon>Pseudomonadati</taxon>
        <taxon>Pseudomonadota</taxon>
        <taxon>Betaproteobacteria</taxon>
        <taxon>Burkholderiales</taxon>
        <taxon>Oxalobacteraceae</taxon>
        <taxon>Janthinobacterium</taxon>
    </lineage>
</organism>
<feature type="coiled-coil region" evidence="3">
    <location>
        <begin position="164"/>
        <end position="226"/>
    </location>
</feature>
<evidence type="ECO:0000259" key="6">
    <source>
        <dbReference type="PROSITE" id="PS50113"/>
    </source>
</evidence>
<dbReference type="Gene3D" id="1.10.287.130">
    <property type="match status" value="1"/>
</dbReference>
<dbReference type="SMART" id="SM00091">
    <property type="entry name" value="PAS"/>
    <property type="match status" value="1"/>
</dbReference>
<dbReference type="EC" id="2.7.13.3" evidence="2"/>
<dbReference type="Pfam" id="PF13426">
    <property type="entry name" value="PAS_9"/>
    <property type="match status" value="1"/>
</dbReference>
<dbReference type="GO" id="GO:0000155">
    <property type="term" value="F:phosphorelay sensor kinase activity"/>
    <property type="evidence" value="ECO:0007669"/>
    <property type="project" value="InterPro"/>
</dbReference>
<dbReference type="SUPFAM" id="SSF47384">
    <property type="entry name" value="Homodimeric domain of signal transducing histidine kinase"/>
    <property type="match status" value="1"/>
</dbReference>
<dbReference type="Gene3D" id="3.30.565.10">
    <property type="entry name" value="Histidine kinase-like ATPase, C-terminal domain"/>
    <property type="match status" value="1"/>
</dbReference>
<dbReference type="RefSeq" id="WP_141170063.1">
    <property type="nucleotide sequence ID" value="NZ_CP041185.1"/>
</dbReference>
<dbReference type="PROSITE" id="PS50112">
    <property type="entry name" value="PAS"/>
    <property type="match status" value="1"/>
</dbReference>
<dbReference type="SMART" id="SM00387">
    <property type="entry name" value="HATPase_c"/>
    <property type="match status" value="1"/>
</dbReference>
<dbReference type="InterPro" id="IPR036890">
    <property type="entry name" value="HATPase_C_sf"/>
</dbReference>
<dbReference type="InterPro" id="IPR035965">
    <property type="entry name" value="PAS-like_dom_sf"/>
</dbReference>
<gene>
    <name evidence="7" type="ORF">FJQ89_09955</name>
</gene>
<keyword evidence="3" id="KW-0175">Coiled coil</keyword>
<dbReference type="AlphaFoldDB" id="A0A4Y6REF7"/>
<evidence type="ECO:0000259" key="4">
    <source>
        <dbReference type="PROSITE" id="PS50109"/>
    </source>
</evidence>
<dbReference type="InterPro" id="IPR005467">
    <property type="entry name" value="His_kinase_dom"/>
</dbReference>
<reference evidence="7 8" key="1">
    <citation type="submission" date="2019-06" db="EMBL/GenBank/DDBJ databases">
        <title>Complete genome sequence of Janthinobacterium sp. SNU WT3 isolated from diseased rainbow trout.</title>
        <authorList>
            <person name="Oh W.T."/>
            <person name="Park S.C."/>
        </authorList>
    </citation>
    <scope>NUCLEOTIDE SEQUENCE [LARGE SCALE GENOMIC DNA]</scope>
    <source>
        <strain evidence="7 8">SNU WT3</strain>
    </source>
</reference>
<dbReference type="KEGG" id="jas:FJQ89_09955"/>
<dbReference type="Proteomes" id="UP000316665">
    <property type="component" value="Chromosome"/>
</dbReference>
<dbReference type="InterPro" id="IPR004358">
    <property type="entry name" value="Sig_transdc_His_kin-like_C"/>
</dbReference>
<dbReference type="InterPro" id="IPR003594">
    <property type="entry name" value="HATPase_dom"/>
</dbReference>
<dbReference type="PROSITE" id="PS50109">
    <property type="entry name" value="HIS_KIN"/>
    <property type="match status" value="1"/>
</dbReference>
<dbReference type="InterPro" id="IPR000014">
    <property type="entry name" value="PAS"/>
</dbReference>
<evidence type="ECO:0000256" key="1">
    <source>
        <dbReference type="ARBA" id="ARBA00000085"/>
    </source>
</evidence>
<comment type="catalytic activity">
    <reaction evidence="1">
        <text>ATP + protein L-histidine = ADP + protein N-phospho-L-histidine.</text>
        <dbReference type="EC" id="2.7.13.3"/>
    </reaction>
</comment>
<evidence type="ECO:0000313" key="7">
    <source>
        <dbReference type="EMBL" id="QDG70695.1"/>
    </source>
</evidence>
<feature type="domain" description="Histidine kinase" evidence="4">
    <location>
        <begin position="235"/>
        <end position="481"/>
    </location>
</feature>
<feature type="domain" description="PAS" evidence="5">
    <location>
        <begin position="19"/>
        <end position="83"/>
    </location>
</feature>
<dbReference type="SUPFAM" id="SSF55785">
    <property type="entry name" value="PYP-like sensor domain (PAS domain)"/>
    <property type="match status" value="1"/>
</dbReference>
<dbReference type="PANTHER" id="PTHR43065:SF50">
    <property type="entry name" value="HISTIDINE KINASE"/>
    <property type="match status" value="1"/>
</dbReference>
<dbReference type="PRINTS" id="PR00344">
    <property type="entry name" value="BCTRLSENSOR"/>
</dbReference>
<evidence type="ECO:0000313" key="8">
    <source>
        <dbReference type="Proteomes" id="UP000316665"/>
    </source>
</evidence>
<dbReference type="InterPro" id="IPR000700">
    <property type="entry name" value="PAS-assoc_C"/>
</dbReference>
<evidence type="ECO:0000256" key="3">
    <source>
        <dbReference type="SAM" id="Coils"/>
    </source>
</evidence>
<dbReference type="InterPro" id="IPR036097">
    <property type="entry name" value="HisK_dim/P_sf"/>
</dbReference>
<protein>
    <recommendedName>
        <fullName evidence="2">histidine kinase</fullName>
        <ecNumber evidence="2">2.7.13.3</ecNumber>
    </recommendedName>
</protein>